<keyword evidence="3" id="KW-1185">Reference proteome</keyword>
<feature type="region of interest" description="Disordered" evidence="1">
    <location>
        <begin position="409"/>
        <end position="521"/>
    </location>
</feature>
<accession>A0ABD1JUC2</accession>
<evidence type="ECO:0008006" key="4">
    <source>
        <dbReference type="Google" id="ProtNLM"/>
    </source>
</evidence>
<feature type="region of interest" description="Disordered" evidence="1">
    <location>
        <begin position="323"/>
        <end position="396"/>
    </location>
</feature>
<dbReference type="AlphaFoldDB" id="A0ABD1JUC2"/>
<feature type="region of interest" description="Disordered" evidence="1">
    <location>
        <begin position="227"/>
        <end position="304"/>
    </location>
</feature>
<proteinExistence type="predicted"/>
<dbReference type="Pfam" id="PF15385">
    <property type="entry name" value="SARG"/>
    <property type="match status" value="2"/>
</dbReference>
<protein>
    <recommendedName>
        <fullName evidence="4">Specifically androgen-regulated gene protein</fullName>
    </recommendedName>
</protein>
<feature type="region of interest" description="Disordered" evidence="1">
    <location>
        <begin position="177"/>
        <end position="214"/>
    </location>
</feature>
<organism evidence="2 3">
    <name type="scientific">Coilia grayii</name>
    <name type="common">Gray's grenadier anchovy</name>
    <dbReference type="NCBI Taxonomy" id="363190"/>
    <lineage>
        <taxon>Eukaryota</taxon>
        <taxon>Metazoa</taxon>
        <taxon>Chordata</taxon>
        <taxon>Craniata</taxon>
        <taxon>Vertebrata</taxon>
        <taxon>Euteleostomi</taxon>
        <taxon>Actinopterygii</taxon>
        <taxon>Neopterygii</taxon>
        <taxon>Teleostei</taxon>
        <taxon>Clupei</taxon>
        <taxon>Clupeiformes</taxon>
        <taxon>Clupeoidei</taxon>
        <taxon>Engraulidae</taxon>
        <taxon>Coilinae</taxon>
        <taxon>Coilia</taxon>
    </lineage>
</organism>
<evidence type="ECO:0000256" key="1">
    <source>
        <dbReference type="SAM" id="MobiDB-lite"/>
    </source>
</evidence>
<feature type="compositionally biased region" description="Basic and acidic residues" evidence="1">
    <location>
        <begin position="473"/>
        <end position="486"/>
    </location>
</feature>
<dbReference type="Proteomes" id="UP001591681">
    <property type="component" value="Unassembled WGS sequence"/>
</dbReference>
<dbReference type="EMBL" id="JBHFQA010000011">
    <property type="protein sequence ID" value="KAL2090489.1"/>
    <property type="molecule type" value="Genomic_DNA"/>
</dbReference>
<dbReference type="PANTHER" id="PTHR21555:SF1">
    <property type="entry name" value="SPECIFICALLY ANDROGEN-REGULATED GENE PROTEIN"/>
    <property type="match status" value="1"/>
</dbReference>
<feature type="compositionally biased region" description="Pro residues" evidence="1">
    <location>
        <begin position="342"/>
        <end position="352"/>
    </location>
</feature>
<dbReference type="InterPro" id="IPR026152">
    <property type="entry name" value="SARG"/>
</dbReference>
<comment type="caution">
    <text evidence="2">The sequence shown here is derived from an EMBL/GenBank/DDBJ whole genome shotgun (WGS) entry which is preliminary data.</text>
</comment>
<feature type="compositionally biased region" description="Basic and acidic residues" evidence="1">
    <location>
        <begin position="190"/>
        <end position="211"/>
    </location>
</feature>
<reference evidence="2 3" key="1">
    <citation type="submission" date="2024-09" db="EMBL/GenBank/DDBJ databases">
        <title>A chromosome-level genome assembly of Gray's grenadier anchovy, Coilia grayii.</title>
        <authorList>
            <person name="Fu Z."/>
        </authorList>
    </citation>
    <scope>NUCLEOTIDE SEQUENCE [LARGE SCALE GENOMIC DNA]</scope>
    <source>
        <strain evidence="2">G4</strain>
        <tissue evidence="2">Muscle</tissue>
    </source>
</reference>
<dbReference type="PANTHER" id="PTHR21555">
    <property type="entry name" value="SPECIFICALLY ANDROGEN-REGULATED GENE PROTEIN"/>
    <property type="match status" value="1"/>
</dbReference>
<evidence type="ECO:0000313" key="2">
    <source>
        <dbReference type="EMBL" id="KAL2090489.1"/>
    </source>
</evidence>
<name>A0ABD1JUC2_9TELE</name>
<sequence>MPKSDTWPGAIVSDTMKEMDSAGSCDSVVSINSSFSDDSLEHLSAEERACLMFLEETIEALETEEDSGLSNDEPDHLPALGNLAARMANLSASMNASICHTAEPTDIKLSKDPKQVMTYLVPTPLVLANGSSSVLSKAKNGVVTKGARSPKPALAAVDSQALTDPPSVPSEVNVVVIPPPVKPTSSLVNTRDHAAPLEQEPKPEQELERTPLRGPLSYEGLVQLRKSASVKKAQEASSTPESEDKQPSKPIKHLLLDDTSAHAPTDQSGVRKPVPPAVAPKPKRIPPNIPISPMGPQTDRSPMNPHKVRMEALYKLGLLKDKESSTVPCPSPPDQSNWAQPPGFPPPAPPVPSSGLEPAPSKAVPTPSGLEPAPSKAGPTPPAADSRPRHTHWTSGVIHHRSMSDLMALPQPLSVRPGGGKSVTLERSGLGLGSSFSSQSFCDRRDGKSHLLPRVTASGIPPSGKPRSMTLDSIKDCSDSAGRLDRSSSLQRRPQESEVKGHVQSQSVAHGVLQTPPRMAEDRREALRKLGLLKN</sequence>
<feature type="compositionally biased region" description="Pro residues" evidence="1">
    <location>
        <begin position="273"/>
        <end position="290"/>
    </location>
</feature>
<evidence type="ECO:0000313" key="3">
    <source>
        <dbReference type="Proteomes" id="UP001591681"/>
    </source>
</evidence>
<gene>
    <name evidence="2" type="ORF">ACEWY4_012752</name>
</gene>